<proteinExistence type="predicted"/>
<reference evidence="1" key="2">
    <citation type="journal article" date="2022" name="Hortic Res">
        <title>The genome of Dioscorea zingiberensis sheds light on the biosynthesis, origin and evolution of the medicinally important diosgenin saponins.</title>
        <authorList>
            <person name="Li Y."/>
            <person name="Tan C."/>
            <person name="Li Z."/>
            <person name="Guo J."/>
            <person name="Li S."/>
            <person name="Chen X."/>
            <person name="Wang C."/>
            <person name="Dai X."/>
            <person name="Yang H."/>
            <person name="Song W."/>
            <person name="Hou L."/>
            <person name="Xu J."/>
            <person name="Tong Z."/>
            <person name="Xu A."/>
            <person name="Yuan X."/>
            <person name="Wang W."/>
            <person name="Yang Q."/>
            <person name="Chen L."/>
            <person name="Sun Z."/>
            <person name="Wang K."/>
            <person name="Pan B."/>
            <person name="Chen J."/>
            <person name="Bao Y."/>
            <person name="Liu F."/>
            <person name="Qi X."/>
            <person name="Gang D.R."/>
            <person name="Wen J."/>
            <person name="Li J."/>
        </authorList>
    </citation>
    <scope>NUCLEOTIDE SEQUENCE</scope>
    <source>
        <strain evidence="1">Dzin_1.0</strain>
    </source>
</reference>
<reference evidence="1" key="1">
    <citation type="submission" date="2021-03" db="EMBL/GenBank/DDBJ databases">
        <authorList>
            <person name="Li Z."/>
            <person name="Yang C."/>
        </authorList>
    </citation>
    <scope>NUCLEOTIDE SEQUENCE</scope>
    <source>
        <strain evidence="1">Dzin_1.0</strain>
        <tissue evidence="1">Leaf</tissue>
    </source>
</reference>
<dbReference type="OrthoDB" id="1685790at2759"/>
<sequence length="150" mass="16922">MLMGFFDMEALHTHEHHELLTSFPEHIVTPTRYWLQLGGRHGNQNVSLMTDTVHRFIHALVSHSIAGQDDCIGKVTITDLFILYSIFERVPIHLGYVLADYLVHQGTHTRLKTITTGTYITRLIIEVDLVSTSPDSSQAPTSWKSIGTPN</sequence>
<organism evidence="1 2">
    <name type="scientific">Dioscorea zingiberensis</name>
    <dbReference type="NCBI Taxonomy" id="325984"/>
    <lineage>
        <taxon>Eukaryota</taxon>
        <taxon>Viridiplantae</taxon>
        <taxon>Streptophyta</taxon>
        <taxon>Embryophyta</taxon>
        <taxon>Tracheophyta</taxon>
        <taxon>Spermatophyta</taxon>
        <taxon>Magnoliopsida</taxon>
        <taxon>Liliopsida</taxon>
        <taxon>Dioscoreales</taxon>
        <taxon>Dioscoreaceae</taxon>
        <taxon>Dioscorea</taxon>
    </lineage>
</organism>
<comment type="caution">
    <text evidence="1">The sequence shown here is derived from an EMBL/GenBank/DDBJ whole genome shotgun (WGS) entry which is preliminary data.</text>
</comment>
<evidence type="ECO:0000313" key="2">
    <source>
        <dbReference type="Proteomes" id="UP001085076"/>
    </source>
</evidence>
<gene>
    <name evidence="1" type="ORF">J5N97_009925</name>
</gene>
<accession>A0A9D5D0E4</accession>
<name>A0A9D5D0E4_9LILI</name>
<dbReference type="EMBL" id="JAGGNH010000002">
    <property type="protein sequence ID" value="KAJ0981670.1"/>
    <property type="molecule type" value="Genomic_DNA"/>
</dbReference>
<protein>
    <submittedName>
        <fullName evidence="1">Uncharacterized protein</fullName>
    </submittedName>
</protein>
<evidence type="ECO:0000313" key="1">
    <source>
        <dbReference type="EMBL" id="KAJ0981670.1"/>
    </source>
</evidence>
<dbReference type="Proteomes" id="UP001085076">
    <property type="component" value="Miscellaneous, Linkage group lg02"/>
</dbReference>
<keyword evidence="2" id="KW-1185">Reference proteome</keyword>
<dbReference type="AlphaFoldDB" id="A0A9D5D0E4"/>